<protein>
    <recommendedName>
        <fullName evidence="2">Alkylated DNA repair protein AlkB homologue 8 N-terminal domain-containing protein</fullName>
    </recommendedName>
</protein>
<dbReference type="EMBL" id="JAUCMX010000014">
    <property type="protein sequence ID" value="KAK3523533.1"/>
    <property type="molecule type" value="Genomic_DNA"/>
</dbReference>
<evidence type="ECO:0000313" key="4">
    <source>
        <dbReference type="Proteomes" id="UP001274896"/>
    </source>
</evidence>
<accession>A0AAE0UWF7</accession>
<feature type="domain" description="Alkylated DNA repair protein AlkB homologue 8 N-terminal" evidence="2">
    <location>
        <begin position="286"/>
        <end position="327"/>
    </location>
</feature>
<dbReference type="Proteomes" id="UP001274896">
    <property type="component" value="Unassembled WGS sequence"/>
</dbReference>
<gene>
    <name evidence="3" type="ORF">QTP70_001902</name>
</gene>
<dbReference type="GO" id="GO:0016706">
    <property type="term" value="F:2-oxoglutarate-dependent dioxygenase activity"/>
    <property type="evidence" value="ECO:0007669"/>
    <property type="project" value="InterPro"/>
</dbReference>
<dbReference type="AlphaFoldDB" id="A0AAE0UWF7"/>
<keyword evidence="1" id="KW-0812">Transmembrane</keyword>
<proteinExistence type="predicted"/>
<keyword evidence="4" id="KW-1185">Reference proteome</keyword>
<comment type="caution">
    <text evidence="3">The sequence shown here is derived from an EMBL/GenBank/DDBJ whole genome shotgun (WGS) entry which is preliminary data.</text>
</comment>
<dbReference type="Pfam" id="PF09004">
    <property type="entry name" value="ALKBH8_N"/>
    <property type="match status" value="1"/>
</dbReference>
<dbReference type="InterPro" id="IPR015095">
    <property type="entry name" value="AlkB_hom8_N"/>
</dbReference>
<organism evidence="3 4">
    <name type="scientific">Hemibagrus guttatus</name>
    <dbReference type="NCBI Taxonomy" id="175788"/>
    <lineage>
        <taxon>Eukaryota</taxon>
        <taxon>Metazoa</taxon>
        <taxon>Chordata</taxon>
        <taxon>Craniata</taxon>
        <taxon>Vertebrata</taxon>
        <taxon>Euteleostomi</taxon>
        <taxon>Actinopterygii</taxon>
        <taxon>Neopterygii</taxon>
        <taxon>Teleostei</taxon>
        <taxon>Ostariophysi</taxon>
        <taxon>Siluriformes</taxon>
        <taxon>Bagridae</taxon>
        <taxon>Hemibagrus</taxon>
    </lineage>
</organism>
<evidence type="ECO:0000313" key="3">
    <source>
        <dbReference type="EMBL" id="KAK3523533.1"/>
    </source>
</evidence>
<evidence type="ECO:0000259" key="2">
    <source>
        <dbReference type="Pfam" id="PF09004"/>
    </source>
</evidence>
<reference evidence="3" key="1">
    <citation type="submission" date="2023-06" db="EMBL/GenBank/DDBJ databases">
        <title>Male Hemibagrus guttatus genome.</title>
        <authorList>
            <person name="Bian C."/>
        </authorList>
    </citation>
    <scope>NUCLEOTIDE SEQUENCE</scope>
    <source>
        <strain evidence="3">Male_cb2023</strain>
        <tissue evidence="3">Muscle</tissue>
    </source>
</reference>
<feature type="transmembrane region" description="Helical" evidence="1">
    <location>
        <begin position="316"/>
        <end position="339"/>
    </location>
</feature>
<sequence>MHSLNHIVKFADDMTVVGLISKNDESAYRERPQSDHSPLFIDGSPVEIINSTKFLGVHLVENFTWSLNTSLAAPLLPAEAEESPSTSPHPDHVLQRDHQEHPEQLHHCLVGELHCLGSQDPAEDTAQNGWNDVALQAIFREGLNFALRTEMAYSDQDIPLSQYITLMIKMDNLMRKQDSLRRFRSLPITTEHLPATSSCTPEPMQLGKTKVSWRNVNDVYSTSSASTAARLVTATLLAQKNPVFALLSGLQEGPSPPPPVILCDSPVTSVESFHFLGTTITKELKWEHNIRSLTKKAQQRMYFLWQLKKFLLPVKMLVNIYTAIIESILTSSITVWFAAATARDKAKLQGVIYSAEKVIGCSLPSPRAVRLQVPETCSQDRSRPLSSRK</sequence>
<name>A0AAE0UWF7_9TELE</name>
<evidence type="ECO:0000256" key="1">
    <source>
        <dbReference type="SAM" id="Phobius"/>
    </source>
</evidence>
<keyword evidence="1" id="KW-0472">Membrane</keyword>
<keyword evidence="1" id="KW-1133">Transmembrane helix</keyword>
<dbReference type="GO" id="GO:0008168">
    <property type="term" value="F:methyltransferase activity"/>
    <property type="evidence" value="ECO:0007669"/>
    <property type="project" value="InterPro"/>
</dbReference>